<evidence type="ECO:0000313" key="2">
    <source>
        <dbReference type="Proteomes" id="UP000292554"/>
    </source>
</evidence>
<dbReference type="EMBL" id="SJXE01000018">
    <property type="protein sequence ID" value="TCI01154.1"/>
    <property type="molecule type" value="Genomic_DNA"/>
</dbReference>
<name>A0ABY2AFH3_9GAMM</name>
<protein>
    <submittedName>
        <fullName evidence="1">Uncharacterized protein</fullName>
    </submittedName>
</protein>
<keyword evidence="2" id="KW-1185">Reference proteome</keyword>
<proteinExistence type="predicted"/>
<accession>A0ABY2AFH3</accession>
<reference evidence="1 2" key="1">
    <citation type="submission" date="2019-02" db="EMBL/GenBank/DDBJ databases">
        <title>Corallincola luteus sp. nov., a marine bacterium isolated from surface sediment of Bohai Sea in China.</title>
        <authorList>
            <person name="Ren Q."/>
        </authorList>
    </citation>
    <scope>NUCLEOTIDE SEQUENCE [LARGE SCALE GENOMIC DNA]</scope>
    <source>
        <strain evidence="1 2">DASS28</strain>
    </source>
</reference>
<gene>
    <name evidence="1" type="ORF">EZV61_19100</name>
</gene>
<sequence>MLGLSLAGLAFFRKKKAA</sequence>
<evidence type="ECO:0000313" key="1">
    <source>
        <dbReference type="EMBL" id="TCI01154.1"/>
    </source>
</evidence>
<organism evidence="1 2">
    <name type="scientific">Corallincola luteus</name>
    <dbReference type="NCBI Taxonomy" id="1775177"/>
    <lineage>
        <taxon>Bacteria</taxon>
        <taxon>Pseudomonadati</taxon>
        <taxon>Pseudomonadota</taxon>
        <taxon>Gammaproteobacteria</taxon>
        <taxon>Alteromonadales</taxon>
        <taxon>Psychromonadaceae</taxon>
        <taxon>Corallincola</taxon>
    </lineage>
</organism>
<comment type="caution">
    <text evidence="1">The sequence shown here is derived from an EMBL/GenBank/DDBJ whole genome shotgun (WGS) entry which is preliminary data.</text>
</comment>
<dbReference type="Proteomes" id="UP000292554">
    <property type="component" value="Unassembled WGS sequence"/>
</dbReference>